<dbReference type="PANTHER" id="PTHR35491">
    <property type="entry name" value="OS12G0638500-LIKE PROTEIN"/>
    <property type="match status" value="1"/>
</dbReference>
<accession>A0A921Q6D4</accession>
<feature type="region of interest" description="Disordered" evidence="1">
    <location>
        <begin position="1"/>
        <end position="79"/>
    </location>
</feature>
<name>A0A921Q6D4_SORBI</name>
<organism evidence="2 3">
    <name type="scientific">Sorghum bicolor</name>
    <name type="common">Sorghum</name>
    <name type="synonym">Sorghum vulgare</name>
    <dbReference type="NCBI Taxonomy" id="4558"/>
    <lineage>
        <taxon>Eukaryota</taxon>
        <taxon>Viridiplantae</taxon>
        <taxon>Streptophyta</taxon>
        <taxon>Embryophyta</taxon>
        <taxon>Tracheophyta</taxon>
        <taxon>Spermatophyta</taxon>
        <taxon>Magnoliopsida</taxon>
        <taxon>Liliopsida</taxon>
        <taxon>Poales</taxon>
        <taxon>Poaceae</taxon>
        <taxon>PACMAD clade</taxon>
        <taxon>Panicoideae</taxon>
        <taxon>Andropogonodae</taxon>
        <taxon>Andropogoneae</taxon>
        <taxon>Sorghinae</taxon>
        <taxon>Sorghum</taxon>
    </lineage>
</organism>
<gene>
    <name evidence="2" type="ORF">BDA96_09G000600</name>
</gene>
<feature type="region of interest" description="Disordered" evidence="1">
    <location>
        <begin position="125"/>
        <end position="191"/>
    </location>
</feature>
<evidence type="ECO:0000256" key="1">
    <source>
        <dbReference type="SAM" id="MobiDB-lite"/>
    </source>
</evidence>
<protein>
    <submittedName>
        <fullName evidence="2">Uncharacterized protein</fullName>
    </submittedName>
</protein>
<comment type="caution">
    <text evidence="2">The sequence shown here is derived from an EMBL/GenBank/DDBJ whole genome shotgun (WGS) entry which is preliminary data.</text>
</comment>
<dbReference type="Proteomes" id="UP000807115">
    <property type="component" value="Chromosome 9"/>
</dbReference>
<proteinExistence type="predicted"/>
<reference evidence="2" key="2">
    <citation type="submission" date="2020-10" db="EMBL/GenBank/DDBJ databases">
        <authorList>
            <person name="Cooper E.A."/>
            <person name="Brenton Z.W."/>
            <person name="Flinn B.S."/>
            <person name="Jenkins J."/>
            <person name="Shu S."/>
            <person name="Flowers D."/>
            <person name="Luo F."/>
            <person name="Wang Y."/>
            <person name="Xia P."/>
            <person name="Barry K."/>
            <person name="Daum C."/>
            <person name="Lipzen A."/>
            <person name="Yoshinaga Y."/>
            <person name="Schmutz J."/>
            <person name="Saski C."/>
            <person name="Vermerris W."/>
            <person name="Kresovich S."/>
        </authorList>
    </citation>
    <scope>NUCLEOTIDE SEQUENCE</scope>
</reference>
<dbReference type="AlphaFoldDB" id="A0A921Q6D4"/>
<feature type="region of interest" description="Disordered" evidence="1">
    <location>
        <begin position="209"/>
        <end position="230"/>
    </location>
</feature>
<evidence type="ECO:0000313" key="3">
    <source>
        <dbReference type="Proteomes" id="UP000807115"/>
    </source>
</evidence>
<dbReference type="EMBL" id="CM027688">
    <property type="protein sequence ID" value="KAG0516409.1"/>
    <property type="molecule type" value="Genomic_DNA"/>
</dbReference>
<sequence length="421" mass="44219">MERSGGSQSQSQLTHPAVDVDEAQAAALGVTKRERKRSRYLSPPYTDTGVQEKKAAGSHKQREEEEEEGPPPPHVSASEVLSALRLRATALAQGEGMDAAALRFLAIYRNKKSIFVVDDHPDSHAAAGGGGGSQDDGGNKPPSASAAAGLGRKMLNLNAGPDDGSLTKKKKKNPHPPPAAGANAKQQKDDGTMENAAVLQHAIATHGLASQSPGVAAAATHGHPNHPPVVTTVKPSVNNEKKEKRNKKRFKTIGQHSYVENPVALVLDFAEGIPLPSREDLFSTFSGFGLVIDSETTISQDKRTARVAFATRVQAEAALSSATTLGGAFGPPFAVPSLQDLPPITLNTPSPPLPKIPLTDIRNNLGKMILSLSFKATAAPQEANAKTAVDSLSLVGEMQRLLAKVNKVLQVQDASATAHHA</sequence>
<reference evidence="2" key="1">
    <citation type="journal article" date="2019" name="BMC Genomics">
        <title>A new reference genome for Sorghum bicolor reveals high levels of sequence similarity between sweet and grain genotypes: implications for the genetics of sugar metabolism.</title>
        <authorList>
            <person name="Cooper E.A."/>
            <person name="Brenton Z.W."/>
            <person name="Flinn B.S."/>
            <person name="Jenkins J."/>
            <person name="Shu S."/>
            <person name="Flowers D."/>
            <person name="Luo F."/>
            <person name="Wang Y."/>
            <person name="Xia P."/>
            <person name="Barry K."/>
            <person name="Daum C."/>
            <person name="Lipzen A."/>
            <person name="Yoshinaga Y."/>
            <person name="Schmutz J."/>
            <person name="Saski C."/>
            <person name="Vermerris W."/>
            <person name="Kresovich S."/>
        </authorList>
    </citation>
    <scope>NUCLEOTIDE SEQUENCE</scope>
</reference>
<feature type="compositionally biased region" description="Polar residues" evidence="1">
    <location>
        <begin position="1"/>
        <end position="14"/>
    </location>
</feature>
<dbReference type="PANTHER" id="PTHR35491:SF9">
    <property type="entry name" value="RRM DOMAIN-CONTAINING PROTEIN"/>
    <property type="match status" value="1"/>
</dbReference>
<feature type="compositionally biased region" description="Basic and acidic residues" evidence="1">
    <location>
        <begin position="50"/>
        <end position="63"/>
    </location>
</feature>
<evidence type="ECO:0000313" key="2">
    <source>
        <dbReference type="EMBL" id="KAG0516409.1"/>
    </source>
</evidence>